<evidence type="ECO:0000256" key="2">
    <source>
        <dbReference type="ARBA" id="ARBA00022448"/>
    </source>
</evidence>
<evidence type="ECO:0000259" key="15">
    <source>
        <dbReference type="Pfam" id="PF07715"/>
    </source>
</evidence>
<dbReference type="Pfam" id="PF00593">
    <property type="entry name" value="TonB_dep_Rec_b-barrel"/>
    <property type="match status" value="1"/>
</dbReference>
<keyword evidence="7" id="KW-0406">Ion transport</keyword>
<evidence type="ECO:0000256" key="13">
    <source>
        <dbReference type="SAM" id="SignalP"/>
    </source>
</evidence>
<evidence type="ECO:0000256" key="3">
    <source>
        <dbReference type="ARBA" id="ARBA00022452"/>
    </source>
</evidence>
<evidence type="ECO:0000313" key="16">
    <source>
        <dbReference type="EMBL" id="MCX2974380.1"/>
    </source>
</evidence>
<feature type="domain" description="TonB-dependent receptor plug" evidence="15">
    <location>
        <begin position="43"/>
        <end position="152"/>
    </location>
</feature>
<feature type="chain" id="PRO_5045170976" evidence="13">
    <location>
        <begin position="26"/>
        <end position="761"/>
    </location>
</feature>
<keyword evidence="6" id="KW-0408">Iron</keyword>
<keyword evidence="5 11" id="KW-0812">Transmembrane</keyword>
<dbReference type="EMBL" id="SHNP01000004">
    <property type="protein sequence ID" value="MCX2974380.1"/>
    <property type="molecule type" value="Genomic_DNA"/>
</dbReference>
<evidence type="ECO:0000256" key="7">
    <source>
        <dbReference type="ARBA" id="ARBA00023065"/>
    </source>
</evidence>
<dbReference type="Proteomes" id="UP001143307">
    <property type="component" value="Unassembled WGS sequence"/>
</dbReference>
<keyword evidence="10 11" id="KW-0998">Cell outer membrane</keyword>
<keyword evidence="9 11" id="KW-0472">Membrane</keyword>
<evidence type="ECO:0000256" key="9">
    <source>
        <dbReference type="ARBA" id="ARBA00023136"/>
    </source>
</evidence>
<dbReference type="PANTHER" id="PTHR32552">
    <property type="entry name" value="FERRICHROME IRON RECEPTOR-RELATED"/>
    <property type="match status" value="1"/>
</dbReference>
<keyword evidence="16" id="KW-0675">Receptor</keyword>
<organism evidence="16 17">
    <name type="scientific">Candidatus Seongchinamella marina</name>
    <dbReference type="NCBI Taxonomy" id="2518990"/>
    <lineage>
        <taxon>Bacteria</taxon>
        <taxon>Pseudomonadati</taxon>
        <taxon>Pseudomonadota</taxon>
        <taxon>Gammaproteobacteria</taxon>
        <taxon>Cellvibrionales</taxon>
        <taxon>Halieaceae</taxon>
        <taxon>Seongchinamella</taxon>
    </lineage>
</organism>
<dbReference type="Pfam" id="PF07715">
    <property type="entry name" value="Plug"/>
    <property type="match status" value="1"/>
</dbReference>
<evidence type="ECO:0000256" key="6">
    <source>
        <dbReference type="ARBA" id="ARBA00023004"/>
    </source>
</evidence>
<keyword evidence="8 12" id="KW-0798">TonB box</keyword>
<name>A0ABT3SWK6_9GAMM</name>
<evidence type="ECO:0000256" key="4">
    <source>
        <dbReference type="ARBA" id="ARBA00022496"/>
    </source>
</evidence>
<keyword evidence="3 11" id="KW-1134">Transmembrane beta strand</keyword>
<comment type="caution">
    <text evidence="16">The sequence shown here is derived from an EMBL/GenBank/DDBJ whole genome shotgun (WGS) entry which is preliminary data.</text>
</comment>
<evidence type="ECO:0000313" key="17">
    <source>
        <dbReference type="Proteomes" id="UP001143307"/>
    </source>
</evidence>
<dbReference type="InterPro" id="IPR012910">
    <property type="entry name" value="Plug_dom"/>
</dbReference>
<dbReference type="InterPro" id="IPR036942">
    <property type="entry name" value="Beta-barrel_TonB_sf"/>
</dbReference>
<evidence type="ECO:0000256" key="12">
    <source>
        <dbReference type="RuleBase" id="RU003357"/>
    </source>
</evidence>
<evidence type="ECO:0000256" key="10">
    <source>
        <dbReference type="ARBA" id="ARBA00023237"/>
    </source>
</evidence>
<gene>
    <name evidence="16" type="ORF">EYC87_12380</name>
</gene>
<reference evidence="16" key="1">
    <citation type="submission" date="2019-02" db="EMBL/GenBank/DDBJ databases">
        <authorList>
            <person name="Li S.-H."/>
        </authorList>
    </citation>
    <scope>NUCLEOTIDE SEQUENCE</scope>
    <source>
        <strain evidence="16">IMCC8485</strain>
    </source>
</reference>
<proteinExistence type="inferred from homology"/>
<dbReference type="InterPro" id="IPR000531">
    <property type="entry name" value="Beta-barrel_TonB"/>
</dbReference>
<dbReference type="Gene3D" id="2.40.170.20">
    <property type="entry name" value="TonB-dependent receptor, beta-barrel domain"/>
    <property type="match status" value="1"/>
</dbReference>
<evidence type="ECO:0000259" key="14">
    <source>
        <dbReference type="Pfam" id="PF00593"/>
    </source>
</evidence>
<sequence length="761" mass="84676">MKRFTRKTITVGLCTLCLAASAAMAQRALEEVVVTAQKVEQSAQQTPISLVAFQADELETLGITNVGDIRAQVPNFVIDQFPSSNQTLRLFIRGIGITDVQVTQDPAVGVYLDGVYLARSTGLAADVADLERVEVLRGPQGTLYGRNTTGGALNLVTERPNPEKIAFAQVIGTGKRDRLLLRSSLNLPLNARHAVKIAALGKREDGFVGNDGPGGNYGDIKSEGYRIDWRWLTTETLSLNYSWDKSRIESYNYTPQAVSPGIPAGTPVDAAIISSQRFVPYGERLFERLATNAPLLPTDTVIEGHALTLAWTAQSWTLKSISAYREMEDLSYIDFSSGASAEYRVDFSGISLGENSAAPLDYETVRTQLDQDQFSQELQLIADWRNFDLVAGLYYFSEEARENWFPMHHIFSFPLIETGDSARAVNIRAENNVIDNTAIAAYGHFGWSPRDAWKVTLGWRHSRDERKVNRLFQQDNFVDYGSNIIGPFESIDFKAAAAKNFSDNSFSFMIEHDLAEDTRLYGKLAEAYKSGGFNTRDPDPDYFSQGFDEEKNRTLELGLKAEWLQRALRLNAAIFYSDVKDMQLNFLLPNSISDTRVFNTGSAKLSGIELEAVSFLGQNTLLRVNYAYLHSEIEDVNDPFTGDPRSFGFDNAPRNSASVNLDYQLPRVSYGNWSANLNANFVDERNTSNTLLAIDAYSLLNGRLSLSGVTLPVGELALSAWVKNALDEEYVNFTIGNLPHASRAVLWGEPRTWGFDLKYSF</sequence>
<evidence type="ECO:0000256" key="5">
    <source>
        <dbReference type="ARBA" id="ARBA00022692"/>
    </source>
</evidence>
<dbReference type="SUPFAM" id="SSF56935">
    <property type="entry name" value="Porins"/>
    <property type="match status" value="1"/>
</dbReference>
<keyword evidence="17" id="KW-1185">Reference proteome</keyword>
<keyword evidence="13" id="KW-0732">Signal</keyword>
<dbReference type="PROSITE" id="PS52016">
    <property type="entry name" value="TONB_DEPENDENT_REC_3"/>
    <property type="match status" value="1"/>
</dbReference>
<dbReference type="InterPro" id="IPR039426">
    <property type="entry name" value="TonB-dep_rcpt-like"/>
</dbReference>
<evidence type="ECO:0000256" key="8">
    <source>
        <dbReference type="ARBA" id="ARBA00023077"/>
    </source>
</evidence>
<dbReference type="PANTHER" id="PTHR32552:SF81">
    <property type="entry name" value="TONB-DEPENDENT OUTER MEMBRANE RECEPTOR"/>
    <property type="match status" value="1"/>
</dbReference>
<comment type="subcellular location">
    <subcellularLocation>
        <location evidence="1 11">Cell outer membrane</location>
        <topology evidence="1 11">Multi-pass membrane protein</topology>
    </subcellularLocation>
</comment>
<evidence type="ECO:0000256" key="1">
    <source>
        <dbReference type="ARBA" id="ARBA00004571"/>
    </source>
</evidence>
<keyword evidence="2 11" id="KW-0813">Transport</keyword>
<keyword evidence="4" id="KW-0410">Iron transport</keyword>
<dbReference type="RefSeq" id="WP_279253159.1">
    <property type="nucleotide sequence ID" value="NZ_SHNP01000004.1"/>
</dbReference>
<evidence type="ECO:0000256" key="11">
    <source>
        <dbReference type="PROSITE-ProRule" id="PRU01360"/>
    </source>
</evidence>
<protein>
    <submittedName>
        <fullName evidence="16">TonB-dependent receptor</fullName>
    </submittedName>
</protein>
<accession>A0ABT3SWK6</accession>
<feature type="signal peptide" evidence="13">
    <location>
        <begin position="1"/>
        <end position="25"/>
    </location>
</feature>
<comment type="similarity">
    <text evidence="11 12">Belongs to the TonB-dependent receptor family.</text>
</comment>
<feature type="domain" description="TonB-dependent receptor-like beta-barrel" evidence="14">
    <location>
        <begin position="304"/>
        <end position="724"/>
    </location>
</feature>